<dbReference type="PRINTS" id="PR00077">
    <property type="entry name" value="GPDHDRGNASE"/>
</dbReference>
<evidence type="ECO:0000313" key="20">
    <source>
        <dbReference type="EMBL" id="SFP81227.1"/>
    </source>
</evidence>
<keyword evidence="13" id="KW-0963">Cytoplasm</keyword>
<feature type="binding site" evidence="16">
    <location>
        <begin position="9"/>
        <end position="14"/>
    </location>
    <ligand>
        <name>NAD(+)</name>
        <dbReference type="ChEBI" id="CHEBI:57540"/>
    </ligand>
</feature>
<feature type="binding site" evidence="13">
    <location>
        <position position="135"/>
    </location>
    <ligand>
        <name>sn-glycerol 3-phosphate</name>
        <dbReference type="ChEBI" id="CHEBI:57597"/>
    </ligand>
</feature>
<evidence type="ECO:0000256" key="11">
    <source>
        <dbReference type="ARBA" id="ARBA00069372"/>
    </source>
</evidence>
<dbReference type="PIRSF" id="PIRSF000114">
    <property type="entry name" value="Glycerol-3-P_dh"/>
    <property type="match status" value="1"/>
</dbReference>
<feature type="binding site" evidence="13">
    <location>
        <position position="107"/>
    </location>
    <ligand>
        <name>NADPH</name>
        <dbReference type="ChEBI" id="CHEBI:57783"/>
    </ligand>
</feature>
<feature type="binding site" evidence="13">
    <location>
        <position position="137"/>
    </location>
    <ligand>
        <name>sn-glycerol 3-phosphate</name>
        <dbReference type="ChEBI" id="CHEBI:57597"/>
    </ligand>
</feature>
<dbReference type="GO" id="GO:0005975">
    <property type="term" value="P:carbohydrate metabolic process"/>
    <property type="evidence" value="ECO:0007669"/>
    <property type="project" value="InterPro"/>
</dbReference>
<dbReference type="InterPro" id="IPR013328">
    <property type="entry name" value="6PGD_dom2"/>
</dbReference>
<name>A0A1I5TEW6_9FIRM</name>
<keyword evidence="5 13" id="KW-0520">NAD</keyword>
<dbReference type="Proteomes" id="UP000198577">
    <property type="component" value="Unassembled WGS sequence"/>
</dbReference>
<comment type="caution">
    <text evidence="13">Lacks conserved residue(s) required for the propagation of feature annotation.</text>
</comment>
<feature type="binding site" evidence="13">
    <location>
        <position position="278"/>
    </location>
    <ligand>
        <name>NADPH</name>
        <dbReference type="ChEBI" id="CHEBI:57783"/>
    </ligand>
</feature>
<proteinExistence type="inferred from homology"/>
<keyword evidence="2 13" id="KW-0444">Lipid biosynthesis</keyword>
<dbReference type="GO" id="GO:0006650">
    <property type="term" value="P:glycerophospholipid metabolic process"/>
    <property type="evidence" value="ECO:0007669"/>
    <property type="project" value="UniProtKB-UniRule"/>
</dbReference>
<feature type="binding site" evidence="15">
    <location>
        <begin position="254"/>
        <end position="255"/>
    </location>
    <ligand>
        <name>substrate</name>
    </ligand>
</feature>
<dbReference type="NCBIfam" id="NF000941">
    <property type="entry name" value="PRK00094.1-3"/>
    <property type="match status" value="1"/>
</dbReference>
<dbReference type="SUPFAM" id="SSF51735">
    <property type="entry name" value="NAD(P)-binding Rossmann-fold domains"/>
    <property type="match status" value="1"/>
</dbReference>
<dbReference type="GO" id="GO:0046167">
    <property type="term" value="P:glycerol-3-phosphate biosynthetic process"/>
    <property type="evidence" value="ECO:0007669"/>
    <property type="project" value="UniProtKB-UniRule"/>
</dbReference>
<evidence type="ECO:0000256" key="8">
    <source>
        <dbReference type="ARBA" id="ARBA00023264"/>
    </source>
</evidence>
<evidence type="ECO:0000256" key="9">
    <source>
        <dbReference type="ARBA" id="ARBA00052716"/>
    </source>
</evidence>
<feature type="domain" description="Glycerol-3-phosphate dehydrogenase NAD-dependent C-terminal" evidence="19">
    <location>
        <begin position="179"/>
        <end position="319"/>
    </location>
</feature>
<feature type="binding site" evidence="13">
    <location>
        <position position="253"/>
    </location>
    <ligand>
        <name>sn-glycerol 3-phosphate</name>
        <dbReference type="ChEBI" id="CHEBI:57597"/>
    </ligand>
</feature>
<sequence>MVHRVAIIGAGSWGTALSAMLAKKGIEVKLWVREKEICEQIEKARENIKYLPGVLIPSNVFPTQSVEEALKGAELTVLAVPSQYIRGMARQIAPFVPSGHVVVNVAKGLEMDTFLRLSQVVEQEVPAARIAVLSGPSHAEEVGRDIPTAVVCASYRKEDAEFVQDVFMGPKFRVYTNPDVIGVEMGGALKNIIALAAGISDGLGFGDNSKAALITRGIAEISRLGQAMGAHPLTFAGLAGIGDLVVTCTSMHSRNRRAGILIGQGRPLDEVLDSIGMVVEGVTTCKAAYQLAKKHGVSMPITEQLYHVLFEGKDPKEAVTELMLRSKTHEIEEVVSSMDIKW</sequence>
<dbReference type="RefSeq" id="WP_092281984.1">
    <property type="nucleotide sequence ID" value="NZ_FOXR01000004.1"/>
</dbReference>
<dbReference type="HAMAP" id="MF_00394">
    <property type="entry name" value="NAD_Glyc3P_dehydrog"/>
    <property type="match status" value="1"/>
</dbReference>
<evidence type="ECO:0000256" key="6">
    <source>
        <dbReference type="ARBA" id="ARBA00023098"/>
    </source>
</evidence>
<dbReference type="AlphaFoldDB" id="A0A1I5TEW6"/>
<feature type="binding site" evidence="13">
    <location>
        <position position="280"/>
    </location>
    <ligand>
        <name>NADPH</name>
        <dbReference type="ChEBI" id="CHEBI:57783"/>
    </ligand>
</feature>
<feature type="binding site" evidence="13">
    <location>
        <position position="243"/>
    </location>
    <ligand>
        <name>sn-glycerol 3-phosphate</name>
        <dbReference type="ChEBI" id="CHEBI:57597"/>
    </ligand>
</feature>
<accession>A0A1I5TEW6</accession>
<evidence type="ECO:0000256" key="12">
    <source>
        <dbReference type="ARBA" id="ARBA00080511"/>
    </source>
</evidence>
<feature type="domain" description="Glycerol-3-phosphate dehydrogenase NAD-dependent N-terminal" evidence="18">
    <location>
        <begin position="5"/>
        <end position="158"/>
    </location>
</feature>
<evidence type="ECO:0000313" key="21">
    <source>
        <dbReference type="Proteomes" id="UP000198577"/>
    </source>
</evidence>
<dbReference type="GO" id="GO:0005829">
    <property type="term" value="C:cytosol"/>
    <property type="evidence" value="ECO:0007669"/>
    <property type="project" value="TreeGrafter"/>
</dbReference>
<dbReference type="FunFam" id="3.40.50.720:FF:000019">
    <property type="entry name" value="Glycerol-3-phosphate dehydrogenase [NAD(P)+]"/>
    <property type="match status" value="1"/>
</dbReference>
<feature type="binding site" evidence="13">
    <location>
        <position position="190"/>
    </location>
    <ligand>
        <name>sn-glycerol 3-phosphate</name>
        <dbReference type="ChEBI" id="CHEBI:57597"/>
    </ligand>
</feature>
<dbReference type="PANTHER" id="PTHR11728:SF1">
    <property type="entry name" value="GLYCEROL-3-PHOSPHATE DEHYDROGENASE [NAD(+)] 2, CHLOROPLASTIC"/>
    <property type="match status" value="1"/>
</dbReference>
<dbReference type="PANTHER" id="PTHR11728">
    <property type="entry name" value="GLYCEROL-3-PHOSPHATE DEHYDROGENASE"/>
    <property type="match status" value="1"/>
</dbReference>
<comment type="function">
    <text evidence="13">Catalyzes the reduction of the glycolytic intermediate dihydroxyacetone phosphate (DHAP) to sn-glycerol 3-phosphate (G3P), the key precursor for phospholipid synthesis.</text>
</comment>
<comment type="pathway">
    <text evidence="13">Membrane lipid metabolism; glycerophospholipid metabolism.</text>
</comment>
<dbReference type="InterPro" id="IPR008927">
    <property type="entry name" value="6-PGluconate_DH-like_C_sf"/>
</dbReference>
<feature type="binding site" evidence="13">
    <location>
        <position position="13"/>
    </location>
    <ligand>
        <name>NADPH</name>
        <dbReference type="ChEBI" id="CHEBI:57783"/>
    </ligand>
</feature>
<keyword evidence="6 13" id="KW-0443">Lipid metabolism</keyword>
<evidence type="ECO:0000259" key="18">
    <source>
        <dbReference type="Pfam" id="PF01210"/>
    </source>
</evidence>
<feature type="binding site" evidence="13">
    <location>
        <position position="254"/>
    </location>
    <ligand>
        <name>NADPH</name>
        <dbReference type="ChEBI" id="CHEBI:57783"/>
    </ligand>
</feature>
<feature type="active site" description="Proton acceptor" evidence="13 14">
    <location>
        <position position="190"/>
    </location>
</feature>
<evidence type="ECO:0000256" key="13">
    <source>
        <dbReference type="HAMAP-Rule" id="MF_00394"/>
    </source>
</evidence>
<organism evidence="20 21">
    <name type="scientific">Caldicoprobacter faecalis</name>
    <dbReference type="NCBI Taxonomy" id="937334"/>
    <lineage>
        <taxon>Bacteria</taxon>
        <taxon>Bacillati</taxon>
        <taxon>Bacillota</taxon>
        <taxon>Clostridia</taxon>
        <taxon>Caldicoprobacterales</taxon>
        <taxon>Caldicoprobacteraceae</taxon>
        <taxon>Caldicoprobacter</taxon>
    </lineage>
</organism>
<evidence type="ECO:0000256" key="3">
    <source>
        <dbReference type="ARBA" id="ARBA00022857"/>
    </source>
</evidence>
<evidence type="ECO:0000256" key="16">
    <source>
        <dbReference type="PIRSR" id="PIRSR000114-3"/>
    </source>
</evidence>
<dbReference type="Gene3D" id="1.10.1040.10">
    <property type="entry name" value="N-(1-d-carboxylethyl)-l-norvaline Dehydrogenase, domain 2"/>
    <property type="match status" value="1"/>
</dbReference>
<comment type="similarity">
    <text evidence="1 13 17">Belongs to the NAD-dependent glycerol-3-phosphate dehydrogenase family.</text>
</comment>
<comment type="catalytic activity">
    <reaction evidence="9">
        <text>sn-glycerol 3-phosphate + NADP(+) = dihydroxyacetone phosphate + NADPH + H(+)</text>
        <dbReference type="Rhea" id="RHEA:11096"/>
        <dbReference type="ChEBI" id="CHEBI:15378"/>
        <dbReference type="ChEBI" id="CHEBI:57597"/>
        <dbReference type="ChEBI" id="CHEBI:57642"/>
        <dbReference type="ChEBI" id="CHEBI:57783"/>
        <dbReference type="ChEBI" id="CHEBI:58349"/>
        <dbReference type="EC" id="1.1.1.94"/>
    </reaction>
    <physiologicalReaction direction="right-to-left" evidence="9">
        <dbReference type="Rhea" id="RHEA:11098"/>
    </physiologicalReaction>
</comment>
<keyword evidence="4 13" id="KW-0560">Oxidoreductase</keyword>
<evidence type="ECO:0000256" key="10">
    <source>
        <dbReference type="ARBA" id="ARBA00066687"/>
    </source>
</evidence>
<evidence type="ECO:0000256" key="1">
    <source>
        <dbReference type="ARBA" id="ARBA00011009"/>
    </source>
</evidence>
<dbReference type="Pfam" id="PF01210">
    <property type="entry name" value="NAD_Gly3P_dh_N"/>
    <property type="match status" value="1"/>
</dbReference>
<feature type="binding site" evidence="13">
    <location>
        <position position="12"/>
    </location>
    <ligand>
        <name>NADPH</name>
        <dbReference type="ChEBI" id="CHEBI:57783"/>
    </ligand>
</feature>
<dbReference type="OrthoDB" id="9812273at2"/>
<feature type="binding site" evidence="13">
    <location>
        <position position="255"/>
    </location>
    <ligand>
        <name>sn-glycerol 3-phosphate</name>
        <dbReference type="ChEBI" id="CHEBI:57597"/>
    </ligand>
</feature>
<dbReference type="InterPro" id="IPR036291">
    <property type="entry name" value="NAD(P)-bd_dom_sf"/>
</dbReference>
<dbReference type="SUPFAM" id="SSF48179">
    <property type="entry name" value="6-phosphogluconate dehydrogenase C-terminal domain-like"/>
    <property type="match status" value="1"/>
</dbReference>
<dbReference type="Gene3D" id="3.40.50.720">
    <property type="entry name" value="NAD(P)-binding Rossmann-like Domain"/>
    <property type="match status" value="1"/>
</dbReference>
<dbReference type="PROSITE" id="PS00957">
    <property type="entry name" value="NAD_G3PDH"/>
    <property type="match status" value="1"/>
</dbReference>
<keyword evidence="3 13" id="KW-0521">NADP</keyword>
<dbReference type="GO" id="GO:0008654">
    <property type="term" value="P:phospholipid biosynthetic process"/>
    <property type="evidence" value="ECO:0007669"/>
    <property type="project" value="UniProtKB-KW"/>
</dbReference>
<feature type="binding site" evidence="13">
    <location>
        <position position="139"/>
    </location>
    <ligand>
        <name>NADPH</name>
        <dbReference type="ChEBI" id="CHEBI:57783"/>
    </ligand>
</feature>
<dbReference type="NCBIfam" id="NF000940">
    <property type="entry name" value="PRK00094.1-2"/>
    <property type="match status" value="1"/>
</dbReference>
<dbReference type="GO" id="GO:0141153">
    <property type="term" value="F:glycerol-3-phosphate dehydrogenase (NADP+) activity"/>
    <property type="evidence" value="ECO:0007669"/>
    <property type="project" value="RHEA"/>
</dbReference>
<keyword evidence="8 13" id="KW-1208">Phospholipid metabolism</keyword>
<dbReference type="Pfam" id="PF07479">
    <property type="entry name" value="NAD_Gly3P_dh_C"/>
    <property type="match status" value="1"/>
</dbReference>
<feature type="binding site" evidence="15">
    <location>
        <position position="107"/>
    </location>
    <ligand>
        <name>substrate</name>
    </ligand>
</feature>
<evidence type="ECO:0000256" key="2">
    <source>
        <dbReference type="ARBA" id="ARBA00022516"/>
    </source>
</evidence>
<dbReference type="UniPathway" id="UPA00940"/>
<comment type="subcellular location">
    <subcellularLocation>
        <location evidence="13">Cytoplasm</location>
    </subcellularLocation>
</comment>
<keyword evidence="21" id="KW-1185">Reference proteome</keyword>
<keyword evidence="13" id="KW-0547">Nucleotide-binding</keyword>
<feature type="binding site" evidence="13">
    <location>
        <position position="254"/>
    </location>
    <ligand>
        <name>sn-glycerol 3-phosphate</name>
        <dbReference type="ChEBI" id="CHEBI:57597"/>
    </ligand>
</feature>
<dbReference type="InterPro" id="IPR006109">
    <property type="entry name" value="G3P_DH_NAD-dep_C"/>
</dbReference>
<evidence type="ECO:0000256" key="17">
    <source>
        <dbReference type="RuleBase" id="RU000437"/>
    </source>
</evidence>
<feature type="binding site" evidence="16">
    <location>
        <position position="139"/>
    </location>
    <ligand>
        <name>NAD(+)</name>
        <dbReference type="ChEBI" id="CHEBI:57540"/>
    </ligand>
</feature>
<dbReference type="InterPro" id="IPR006168">
    <property type="entry name" value="G3P_DH_NAD-dep"/>
</dbReference>
<dbReference type="EMBL" id="FOXR01000004">
    <property type="protein sequence ID" value="SFP81227.1"/>
    <property type="molecule type" value="Genomic_DNA"/>
</dbReference>
<evidence type="ECO:0000256" key="7">
    <source>
        <dbReference type="ARBA" id="ARBA00023209"/>
    </source>
</evidence>
<dbReference type="GO" id="GO:0141152">
    <property type="term" value="F:glycerol-3-phosphate dehydrogenase (NAD+) activity"/>
    <property type="evidence" value="ECO:0007669"/>
    <property type="project" value="RHEA"/>
</dbReference>
<feature type="binding site" evidence="16">
    <location>
        <position position="254"/>
    </location>
    <ligand>
        <name>NAD(+)</name>
        <dbReference type="ChEBI" id="CHEBI:57540"/>
    </ligand>
</feature>
<evidence type="ECO:0000256" key="15">
    <source>
        <dbReference type="PIRSR" id="PIRSR000114-2"/>
    </source>
</evidence>
<keyword evidence="7 13" id="KW-0594">Phospholipid biosynthesis</keyword>
<comment type="catalytic activity">
    <reaction evidence="13">
        <text>sn-glycerol 3-phosphate + NAD(+) = dihydroxyacetone phosphate + NADH + H(+)</text>
        <dbReference type="Rhea" id="RHEA:11092"/>
        <dbReference type="ChEBI" id="CHEBI:15378"/>
        <dbReference type="ChEBI" id="CHEBI:57540"/>
        <dbReference type="ChEBI" id="CHEBI:57597"/>
        <dbReference type="ChEBI" id="CHEBI:57642"/>
        <dbReference type="ChEBI" id="CHEBI:57945"/>
        <dbReference type="EC" id="1.1.1.94"/>
    </reaction>
</comment>
<dbReference type="GO" id="GO:0051287">
    <property type="term" value="F:NAD binding"/>
    <property type="evidence" value="ECO:0007669"/>
    <property type="project" value="InterPro"/>
</dbReference>
<dbReference type="GO" id="GO:0046168">
    <property type="term" value="P:glycerol-3-phosphate catabolic process"/>
    <property type="evidence" value="ECO:0007669"/>
    <property type="project" value="InterPro"/>
</dbReference>
<feature type="binding site" evidence="13">
    <location>
        <position position="50"/>
    </location>
    <ligand>
        <name>NADPH</name>
        <dbReference type="ChEBI" id="CHEBI:57783"/>
    </ligand>
</feature>
<gene>
    <name evidence="13" type="primary">gpsA</name>
    <name evidence="20" type="ORF">SAMN05444406_10482</name>
</gene>
<evidence type="ECO:0000256" key="14">
    <source>
        <dbReference type="PIRSR" id="PIRSR000114-1"/>
    </source>
</evidence>
<dbReference type="STRING" id="937334.SAMN05444406_10482"/>
<dbReference type="FunFam" id="1.10.1040.10:FF:000001">
    <property type="entry name" value="Glycerol-3-phosphate dehydrogenase [NAD(P)+]"/>
    <property type="match status" value="1"/>
</dbReference>
<feature type="binding site" evidence="13">
    <location>
        <position position="107"/>
    </location>
    <ligand>
        <name>sn-glycerol 3-phosphate</name>
        <dbReference type="ChEBI" id="CHEBI:57597"/>
    </ligand>
</feature>
<feature type="binding site" evidence="13">
    <location>
        <position position="33"/>
    </location>
    <ligand>
        <name>NADPH</name>
        <dbReference type="ChEBI" id="CHEBI:57783"/>
    </ligand>
</feature>
<dbReference type="InterPro" id="IPR011128">
    <property type="entry name" value="G3P_DH_NAD-dep_N"/>
</dbReference>
<evidence type="ECO:0000256" key="4">
    <source>
        <dbReference type="ARBA" id="ARBA00023002"/>
    </source>
</evidence>
<evidence type="ECO:0000259" key="19">
    <source>
        <dbReference type="Pfam" id="PF07479"/>
    </source>
</evidence>
<dbReference type="NCBIfam" id="NF000942">
    <property type="entry name" value="PRK00094.1-4"/>
    <property type="match status" value="1"/>
</dbReference>
<protein>
    <recommendedName>
        <fullName evidence="11 13">Glycerol-3-phosphate dehydrogenase [NAD(P)+]</fullName>
        <ecNumber evidence="10 13">1.1.1.94</ecNumber>
    </recommendedName>
    <alternativeName>
        <fullName evidence="13">NAD(P)(+)-dependent glycerol-3-phosphate dehydrogenase</fullName>
    </alternativeName>
    <alternativeName>
        <fullName evidence="12 13">NAD(P)H-dependent dihydroxyacetone-phosphate reductase</fullName>
    </alternativeName>
</protein>
<dbReference type="EC" id="1.1.1.94" evidence="10 13"/>
<evidence type="ECO:0000256" key="5">
    <source>
        <dbReference type="ARBA" id="ARBA00023027"/>
    </source>
</evidence>
<reference evidence="20 21" key="1">
    <citation type="submission" date="2016-10" db="EMBL/GenBank/DDBJ databases">
        <authorList>
            <person name="de Groot N.N."/>
        </authorList>
    </citation>
    <scope>NUCLEOTIDE SEQUENCE [LARGE SCALE GENOMIC DNA]</scope>
    <source>
        <strain evidence="20 21">DSM 20678</strain>
    </source>
</reference>